<feature type="transmembrane region" description="Helical" evidence="1">
    <location>
        <begin position="46"/>
        <end position="65"/>
    </location>
</feature>
<dbReference type="Proteomes" id="UP001070176">
    <property type="component" value="Unassembled WGS sequence"/>
</dbReference>
<sequence>MNNKYKKSWALLILCPPLIFLTVALIVMWLWNCILPEIIGVKTINYWQAMGILVLSKILFGGFHGKFGQGMRDMKEKHMKHRMEGMSDDEKEKFKEVWRQKCESGFFNRNKRTNE</sequence>
<dbReference type="EMBL" id="JAOVZV010000001">
    <property type="protein sequence ID" value="MCX8531140.1"/>
    <property type="molecule type" value="Genomic_DNA"/>
</dbReference>
<name>A0ABT3XZ32_9FLAO</name>
<keyword evidence="1" id="KW-0812">Transmembrane</keyword>
<protein>
    <submittedName>
        <fullName evidence="2">Uncharacterized protein</fullName>
    </submittedName>
</protein>
<comment type="caution">
    <text evidence="2">The sequence shown here is derived from an EMBL/GenBank/DDBJ whole genome shotgun (WGS) entry which is preliminary data.</text>
</comment>
<keyword evidence="1" id="KW-1133">Transmembrane helix</keyword>
<evidence type="ECO:0000313" key="2">
    <source>
        <dbReference type="EMBL" id="MCX8531140.1"/>
    </source>
</evidence>
<dbReference type="RefSeq" id="WP_267279794.1">
    <property type="nucleotide sequence ID" value="NZ_JAOVZV010000001.1"/>
</dbReference>
<gene>
    <name evidence="2" type="ORF">OEA66_02095</name>
</gene>
<proteinExistence type="predicted"/>
<keyword evidence="3" id="KW-1185">Reference proteome</keyword>
<evidence type="ECO:0000256" key="1">
    <source>
        <dbReference type="SAM" id="Phobius"/>
    </source>
</evidence>
<accession>A0ABT3XZ32</accession>
<organism evidence="2 3">
    <name type="scientific">Chryseobacterium luquanense</name>
    <dbReference type="NCBI Taxonomy" id="2983766"/>
    <lineage>
        <taxon>Bacteria</taxon>
        <taxon>Pseudomonadati</taxon>
        <taxon>Bacteroidota</taxon>
        <taxon>Flavobacteriia</taxon>
        <taxon>Flavobacteriales</taxon>
        <taxon>Weeksellaceae</taxon>
        <taxon>Chryseobacterium group</taxon>
        <taxon>Chryseobacterium</taxon>
    </lineage>
</organism>
<keyword evidence="1" id="KW-0472">Membrane</keyword>
<reference evidence="2" key="1">
    <citation type="submission" date="2022-10" db="EMBL/GenBank/DDBJ databases">
        <title>Chryseobacterium sp. nov., a novel bacterial species.</title>
        <authorList>
            <person name="Cao Y."/>
        </authorList>
    </citation>
    <scope>NUCLEOTIDE SEQUENCE</scope>
    <source>
        <strain evidence="2">KC 927</strain>
    </source>
</reference>
<evidence type="ECO:0000313" key="3">
    <source>
        <dbReference type="Proteomes" id="UP001070176"/>
    </source>
</evidence>
<feature type="transmembrane region" description="Helical" evidence="1">
    <location>
        <begin position="9"/>
        <end position="31"/>
    </location>
</feature>